<evidence type="ECO:0000256" key="4">
    <source>
        <dbReference type="RuleBase" id="RU363090"/>
    </source>
</evidence>
<feature type="region of interest" description="Disordered" evidence="5">
    <location>
        <begin position="116"/>
        <end position="138"/>
    </location>
</feature>
<reference evidence="7" key="1">
    <citation type="submission" date="2025-08" db="UniProtKB">
        <authorList>
            <consortium name="RefSeq"/>
        </authorList>
    </citation>
    <scope>IDENTIFICATION</scope>
    <source>
        <strain evidence="7">Airmid</strain>
    </source>
</reference>
<dbReference type="KEGG" id="dpte:113797197"/>
<comment type="similarity">
    <text evidence="1 4">Belongs to the inositol phosphokinase (IPK) family.</text>
</comment>
<gene>
    <name evidence="7" type="primary">LOC113797197</name>
</gene>
<dbReference type="CTD" id="34300"/>
<dbReference type="GO" id="GO:0046854">
    <property type="term" value="P:phosphatidylinositol phosphate biosynthetic process"/>
    <property type="evidence" value="ECO:0007669"/>
    <property type="project" value="TreeGrafter"/>
</dbReference>
<keyword evidence="2 4" id="KW-0808">Transferase</keyword>
<dbReference type="GO" id="GO:0005634">
    <property type="term" value="C:nucleus"/>
    <property type="evidence" value="ECO:0007669"/>
    <property type="project" value="TreeGrafter"/>
</dbReference>
<dbReference type="GO" id="GO:0032958">
    <property type="term" value="P:inositol phosphate biosynthetic process"/>
    <property type="evidence" value="ECO:0007669"/>
    <property type="project" value="InterPro"/>
</dbReference>
<name>A0A6P6YDH6_DERPT</name>
<feature type="compositionally biased region" description="Low complexity" evidence="5">
    <location>
        <begin position="125"/>
        <end position="138"/>
    </location>
</feature>
<dbReference type="PANTHER" id="PTHR12400:SF26">
    <property type="entry name" value="KINASE"/>
    <property type="match status" value="1"/>
</dbReference>
<dbReference type="SUPFAM" id="SSF56104">
    <property type="entry name" value="SAICAR synthase-like"/>
    <property type="match status" value="1"/>
</dbReference>
<protein>
    <recommendedName>
        <fullName evidence="4">Kinase</fullName>
        <ecNumber evidence="4">2.7.-.-</ecNumber>
    </recommendedName>
</protein>
<evidence type="ECO:0000313" key="6">
    <source>
        <dbReference type="Proteomes" id="UP000515146"/>
    </source>
</evidence>
<dbReference type="Gene3D" id="3.30.470.160">
    <property type="entry name" value="Inositol polyphosphate kinase"/>
    <property type="match status" value="1"/>
</dbReference>
<dbReference type="AlphaFoldDB" id="A0A6P6YDH6"/>
<proteinExistence type="inferred from homology"/>
<dbReference type="OMA" id="NPNENDY"/>
<dbReference type="InterPro" id="IPR005522">
    <property type="entry name" value="IPK"/>
</dbReference>
<dbReference type="GO" id="GO:0005737">
    <property type="term" value="C:cytoplasm"/>
    <property type="evidence" value="ECO:0007669"/>
    <property type="project" value="TreeGrafter"/>
</dbReference>
<dbReference type="FunCoup" id="A0A6P6YDH6">
    <property type="interactions" value="434"/>
</dbReference>
<evidence type="ECO:0000256" key="5">
    <source>
        <dbReference type="SAM" id="MobiDB-lite"/>
    </source>
</evidence>
<evidence type="ECO:0000256" key="1">
    <source>
        <dbReference type="ARBA" id="ARBA00007374"/>
    </source>
</evidence>
<feature type="region of interest" description="Disordered" evidence="5">
    <location>
        <begin position="1"/>
        <end position="20"/>
    </location>
</feature>
<dbReference type="Proteomes" id="UP000515146">
    <property type="component" value="Unplaced"/>
</dbReference>
<keyword evidence="3 4" id="KW-0418">Kinase</keyword>
<evidence type="ECO:0000256" key="3">
    <source>
        <dbReference type="ARBA" id="ARBA00022777"/>
    </source>
</evidence>
<organism evidence="6 7">
    <name type="scientific">Dermatophagoides pteronyssinus</name>
    <name type="common">European house dust mite</name>
    <dbReference type="NCBI Taxonomy" id="6956"/>
    <lineage>
        <taxon>Eukaryota</taxon>
        <taxon>Metazoa</taxon>
        <taxon>Ecdysozoa</taxon>
        <taxon>Arthropoda</taxon>
        <taxon>Chelicerata</taxon>
        <taxon>Arachnida</taxon>
        <taxon>Acari</taxon>
        <taxon>Acariformes</taxon>
        <taxon>Sarcoptiformes</taxon>
        <taxon>Astigmata</taxon>
        <taxon>Psoroptidia</taxon>
        <taxon>Analgoidea</taxon>
        <taxon>Pyroglyphidae</taxon>
        <taxon>Dermatophagoidinae</taxon>
        <taxon>Dermatophagoides</taxon>
    </lineage>
</organism>
<dbReference type="Pfam" id="PF03770">
    <property type="entry name" value="IPK"/>
    <property type="match status" value="1"/>
</dbReference>
<dbReference type="InParanoid" id="A0A6P6YDH6"/>
<dbReference type="RefSeq" id="XP_027203340.1">
    <property type="nucleotide sequence ID" value="XM_027347539.1"/>
</dbReference>
<accession>A0A6P6YDH6</accession>
<keyword evidence="6" id="KW-1185">Reference proteome</keyword>
<dbReference type="OrthoDB" id="338650at2759"/>
<dbReference type="EC" id="2.7.-.-" evidence="4"/>
<dbReference type="PANTHER" id="PTHR12400">
    <property type="entry name" value="INOSITOL POLYPHOSPHATE KINASE"/>
    <property type="match status" value="1"/>
</dbReference>
<dbReference type="InterPro" id="IPR038286">
    <property type="entry name" value="IPK_sf"/>
</dbReference>
<evidence type="ECO:0000313" key="7">
    <source>
        <dbReference type="RefSeq" id="XP_027203340.1"/>
    </source>
</evidence>
<dbReference type="GO" id="GO:0000828">
    <property type="term" value="F:inositol hexakisphosphate kinase activity"/>
    <property type="evidence" value="ECO:0007669"/>
    <property type="project" value="TreeGrafter"/>
</dbReference>
<evidence type="ECO:0000256" key="2">
    <source>
        <dbReference type="ARBA" id="ARBA00022679"/>
    </source>
</evidence>
<sequence>MMIVQHCQPTQIKTKSSSSSSSSKLVITESNCEMTTAAAAAAAAAVAIATWSNHCSLLHNFMNTNNDNDRCDDNVITNGHNHLHHLNLNHHHHKRSNHSIRLRWQQLARDAFQYSLQEQQRKKQQQQQQQQLQQQKQNNNQLQMSNNFDIIDNHHHQPNKFDILQQNLIDLIAFNSTGLNPDLFDHQWIQLSGHEDSFALAGPGTIWKKHSPDSTEIDVYEALSVEPIAEMIPKFYRNVQYKGDNFIEIEDLLYPFKDASIMDIKMGTRTFLESEVNNSKARSDLYEKMLRLDPSQLTAEEHETKSVTKLRYMMFRENLSSSSNLGFRIEGYKVGNNVKHNKNLHTIKTESDVQTILESFFQSKKSVCREILVRLRLLRKYFESSPFFRRHEIIGSSLLIIYTADRAGVWMIDFAKTSRIPEHCQINHRDSWQPGNHEDGYLFGLDNLIHILTKVLDHSKNHQSQSC</sequence>